<dbReference type="OrthoDB" id="428177at2759"/>
<reference evidence="2 3" key="1">
    <citation type="submission" date="2015-08" db="EMBL/GenBank/DDBJ databases">
        <title>Next Generation Sequencing and Analysis of the Genome of Puccinia sorghi L Schw, the Causal Agent of Maize Common Rust.</title>
        <authorList>
            <person name="Rochi L."/>
            <person name="Burguener G."/>
            <person name="Darino M."/>
            <person name="Turjanski A."/>
            <person name="Kreff E."/>
            <person name="Dieguez M.J."/>
            <person name="Sacco F."/>
        </authorList>
    </citation>
    <scope>NUCLEOTIDE SEQUENCE [LARGE SCALE GENOMIC DNA]</scope>
    <source>
        <strain evidence="2 3">RO10H11247</strain>
    </source>
</reference>
<feature type="region of interest" description="Disordered" evidence="1">
    <location>
        <begin position="40"/>
        <end position="62"/>
    </location>
</feature>
<protein>
    <submittedName>
        <fullName evidence="2">Uncharacterized protein</fullName>
    </submittedName>
</protein>
<evidence type="ECO:0000313" key="3">
    <source>
        <dbReference type="Proteomes" id="UP000037035"/>
    </source>
</evidence>
<evidence type="ECO:0000256" key="1">
    <source>
        <dbReference type="SAM" id="MobiDB-lite"/>
    </source>
</evidence>
<sequence length="203" mass="22510">MKIGILHVYSAGVDAKGRNSARWSYTIRRRHSHLVGLNRLPEQARYGQGGQDKERPKRKKLKIVKSSAEVQAPCRARQWTKAPDPESLDGSPAPNVMQLLSSSSSRPCAARQAKEGALNARLCASAVTNMAGEVSNLHFHLFVSPSRLRTIWHTHIRYDLSQHLPHILSLPGNPVWQIALLPSEGLEKVTPYVVRCISLSTPS</sequence>
<keyword evidence="3" id="KW-1185">Reference proteome</keyword>
<name>A0A0L6VFM9_9BASI</name>
<organism evidence="2 3">
    <name type="scientific">Puccinia sorghi</name>
    <dbReference type="NCBI Taxonomy" id="27349"/>
    <lineage>
        <taxon>Eukaryota</taxon>
        <taxon>Fungi</taxon>
        <taxon>Dikarya</taxon>
        <taxon>Basidiomycota</taxon>
        <taxon>Pucciniomycotina</taxon>
        <taxon>Pucciniomycetes</taxon>
        <taxon>Pucciniales</taxon>
        <taxon>Pucciniaceae</taxon>
        <taxon>Puccinia</taxon>
    </lineage>
</organism>
<gene>
    <name evidence="2" type="ORF">VP01_1753g1</name>
</gene>
<dbReference type="Proteomes" id="UP000037035">
    <property type="component" value="Unassembled WGS sequence"/>
</dbReference>
<dbReference type="VEuPathDB" id="FungiDB:VP01_1753g1"/>
<comment type="caution">
    <text evidence="2">The sequence shown here is derived from an EMBL/GenBank/DDBJ whole genome shotgun (WGS) entry which is preliminary data.</text>
</comment>
<dbReference type="AlphaFoldDB" id="A0A0L6VFM9"/>
<accession>A0A0L6VFM9</accession>
<proteinExistence type="predicted"/>
<dbReference type="EMBL" id="LAVV01006563">
    <property type="protein sequence ID" value="KNZ59342.1"/>
    <property type="molecule type" value="Genomic_DNA"/>
</dbReference>
<evidence type="ECO:0000313" key="2">
    <source>
        <dbReference type="EMBL" id="KNZ59342.1"/>
    </source>
</evidence>